<gene>
    <name evidence="1" type="ORF">QFC19_007151</name>
</gene>
<name>A0ACC2VD63_9TREE</name>
<evidence type="ECO:0000313" key="2">
    <source>
        <dbReference type="Proteomes" id="UP001241377"/>
    </source>
</evidence>
<evidence type="ECO:0000313" key="1">
    <source>
        <dbReference type="EMBL" id="KAJ9096497.1"/>
    </source>
</evidence>
<accession>A0ACC2VD63</accession>
<reference evidence="1" key="1">
    <citation type="submission" date="2023-04" db="EMBL/GenBank/DDBJ databases">
        <title>Draft Genome sequencing of Naganishia species isolated from polar environments using Oxford Nanopore Technology.</title>
        <authorList>
            <person name="Leo P."/>
            <person name="Venkateswaran K."/>
        </authorList>
    </citation>
    <scope>NUCLEOTIDE SEQUENCE</scope>
    <source>
        <strain evidence="1">MNA-CCFEE 5261</strain>
    </source>
</reference>
<protein>
    <submittedName>
        <fullName evidence="1">Uncharacterized protein</fullName>
    </submittedName>
</protein>
<dbReference type="EMBL" id="JASBWR010000093">
    <property type="protein sequence ID" value="KAJ9096497.1"/>
    <property type="molecule type" value="Genomic_DNA"/>
</dbReference>
<proteinExistence type="predicted"/>
<sequence>MELTERVEQLELELVEFQESSKELELALEDELSRLENSNSILQQQLKKANDEINAGKAREKALAQQVLEAQEASRAQKCENEEKINQLTKRLVAIEVANESMELNDRIYASKIELAQQMNNDLLERIALLEDEVQRERELGVQKNLLISNYENSVAELQQTISKLQGNSVPPESFEGDLLVLSMRDVLNSGPKRLPKSDSLHRLRELTEMSHLAAKEANIIRHSIILPEGMDATTGPRNKATPEKPRVFTRKLAESSQLAKPRKTPVRQNLLQASSNSHQLTPTNLPTRKKSRRIFSSLRAFTKAAQQPVK</sequence>
<keyword evidence="2" id="KW-1185">Reference proteome</keyword>
<organism evidence="1 2">
    <name type="scientific">Naganishia cerealis</name>
    <dbReference type="NCBI Taxonomy" id="610337"/>
    <lineage>
        <taxon>Eukaryota</taxon>
        <taxon>Fungi</taxon>
        <taxon>Dikarya</taxon>
        <taxon>Basidiomycota</taxon>
        <taxon>Agaricomycotina</taxon>
        <taxon>Tremellomycetes</taxon>
        <taxon>Filobasidiales</taxon>
        <taxon>Filobasidiaceae</taxon>
        <taxon>Naganishia</taxon>
    </lineage>
</organism>
<comment type="caution">
    <text evidence="1">The sequence shown here is derived from an EMBL/GenBank/DDBJ whole genome shotgun (WGS) entry which is preliminary data.</text>
</comment>
<dbReference type="Proteomes" id="UP001241377">
    <property type="component" value="Unassembled WGS sequence"/>
</dbReference>